<proteinExistence type="predicted"/>
<keyword evidence="2 4" id="KW-0694">RNA-binding</keyword>
<evidence type="ECO:0000313" key="6">
    <source>
        <dbReference type="EMBL" id="CDM87075.1"/>
    </source>
</evidence>
<dbReference type="AlphaFoldDB" id="A0A080YUJ4"/>
<reference evidence="6" key="1">
    <citation type="journal article" date="2014" name="Science">
        <title>Structural and functional partitioning of bread wheat chromosome 3B.</title>
        <authorList>
            <person name="Choulet F."/>
            <person name="Alberti A."/>
            <person name="Theil S."/>
            <person name="Glover N."/>
            <person name="Barbe V."/>
            <person name="Daron J."/>
            <person name="Pingault L."/>
            <person name="Sourdille P."/>
            <person name="Couloux A."/>
            <person name="Paux E."/>
            <person name="Leroy P."/>
            <person name="Mangenot S."/>
            <person name="Guilhot N."/>
            <person name="Le Gouis J."/>
            <person name="Balfourier F."/>
            <person name="Alaux M."/>
            <person name="Jamilloux V."/>
            <person name="Poulain J."/>
            <person name="Durand C."/>
            <person name="Bellec A."/>
            <person name="Gaspin C."/>
            <person name="Safar J."/>
            <person name="Dolezel J."/>
            <person name="Rogers J."/>
            <person name="Vandepoele K."/>
            <person name="Aury J.M."/>
            <person name="Mayer K."/>
            <person name="Berges H."/>
            <person name="Quesneville H."/>
            <person name="Wincker P."/>
            <person name="Feuillet C."/>
        </authorList>
    </citation>
    <scope>NUCLEOTIDE SEQUENCE</scope>
</reference>
<evidence type="ECO:0000256" key="3">
    <source>
        <dbReference type="ARBA" id="ARBA00037597"/>
    </source>
</evidence>
<evidence type="ECO:0000256" key="1">
    <source>
        <dbReference type="ARBA" id="ARBA00022737"/>
    </source>
</evidence>
<dbReference type="CDD" id="cd19907">
    <property type="entry name" value="DSRM_AtDRB-like_rpt1"/>
    <property type="match status" value="1"/>
</dbReference>
<dbReference type="PANTHER" id="PTHR46031:SF36">
    <property type="entry name" value="DOUBLE-STRANDED RNA-BINDING PROTEIN 1"/>
    <property type="match status" value="1"/>
</dbReference>
<sequence length="196" mass="21954">MFTSKLHNLCQKLRWPGPAYADRCEGPDHAPTFHATVAVGRAVFRSPAAPGPRTRNQVRDLAARAAFEVLAGWEAPPRLQILPETQVPYKWQLQDYAQKRQKDLPLYHTIQSGPLHQPMFRSTVTIDGRTFENPQDHNTKKKAESAAAAAALMALADQAKPREKMLLCHVAVLNAKIHGVEIAKFNPMLVLTRQKH</sequence>
<evidence type="ECO:0000256" key="4">
    <source>
        <dbReference type="PROSITE-ProRule" id="PRU00266"/>
    </source>
</evidence>
<dbReference type="SUPFAM" id="SSF54768">
    <property type="entry name" value="dsRNA-binding domain-like"/>
    <property type="match status" value="2"/>
</dbReference>
<dbReference type="InterPro" id="IPR014720">
    <property type="entry name" value="dsRBD_dom"/>
</dbReference>
<protein>
    <recommendedName>
        <fullName evidence="5">DRBM domain-containing protein</fullName>
    </recommendedName>
</protein>
<organism evidence="6">
    <name type="scientific">Triticum aestivum</name>
    <name type="common">Wheat</name>
    <dbReference type="NCBI Taxonomy" id="4565"/>
    <lineage>
        <taxon>Eukaryota</taxon>
        <taxon>Viridiplantae</taxon>
        <taxon>Streptophyta</taxon>
        <taxon>Embryophyta</taxon>
        <taxon>Tracheophyta</taxon>
        <taxon>Spermatophyta</taxon>
        <taxon>Magnoliopsida</taxon>
        <taxon>Liliopsida</taxon>
        <taxon>Poales</taxon>
        <taxon>Poaceae</taxon>
        <taxon>BOP clade</taxon>
        <taxon>Pooideae</taxon>
        <taxon>Triticodae</taxon>
        <taxon>Triticeae</taxon>
        <taxon>Triticinae</taxon>
        <taxon>Triticum</taxon>
    </lineage>
</organism>
<comment type="function">
    <text evidence="3">Binds double-stranded RNA.</text>
</comment>
<dbReference type="ExpressionAtlas" id="A0A080YUJ4">
    <property type="expression patterns" value="baseline"/>
</dbReference>
<gene>
    <name evidence="6" type="ORF">TRAES_3BF045500020CFD_c1</name>
</gene>
<feature type="domain" description="DRBM" evidence="5">
    <location>
        <begin position="88"/>
        <end position="157"/>
    </location>
</feature>
<accession>A0A080YUJ4</accession>
<dbReference type="PROSITE" id="PS50137">
    <property type="entry name" value="DS_RBD"/>
    <property type="match status" value="2"/>
</dbReference>
<dbReference type="InterPro" id="IPR044450">
    <property type="entry name" value="AtDRB-like_DSRM_1"/>
</dbReference>
<evidence type="ECO:0000259" key="5">
    <source>
        <dbReference type="PROSITE" id="PS50137"/>
    </source>
</evidence>
<feature type="domain" description="DRBM" evidence="5">
    <location>
        <begin position="1"/>
        <end position="72"/>
    </location>
</feature>
<dbReference type="PANTHER" id="PTHR46031">
    <property type="match status" value="1"/>
</dbReference>
<dbReference type="Pfam" id="PF00035">
    <property type="entry name" value="dsrm"/>
    <property type="match status" value="2"/>
</dbReference>
<dbReference type="GO" id="GO:0003725">
    <property type="term" value="F:double-stranded RNA binding"/>
    <property type="evidence" value="ECO:0007669"/>
    <property type="project" value="InterPro"/>
</dbReference>
<keyword evidence="1" id="KW-0677">Repeat</keyword>
<evidence type="ECO:0000256" key="2">
    <source>
        <dbReference type="ARBA" id="ARBA00022884"/>
    </source>
</evidence>
<dbReference type="SMART" id="SM00358">
    <property type="entry name" value="DSRM"/>
    <property type="match status" value="2"/>
</dbReference>
<name>A0A080YUJ4_WHEAT</name>
<dbReference type="EMBL" id="HG670306">
    <property type="protein sequence ID" value="CDM87075.1"/>
    <property type="molecule type" value="Genomic_DNA"/>
</dbReference>
<dbReference type="HOGENOM" id="CLU_1392390_0_0_1"/>
<dbReference type="Gene3D" id="3.30.160.20">
    <property type="match status" value="2"/>
</dbReference>